<dbReference type="GO" id="GO:0006826">
    <property type="term" value="P:iron ion transport"/>
    <property type="evidence" value="ECO:0007669"/>
    <property type="project" value="UniProtKB-KW"/>
</dbReference>
<dbReference type="SUPFAM" id="SSF56935">
    <property type="entry name" value="Porins"/>
    <property type="match status" value="1"/>
</dbReference>
<keyword evidence="6" id="KW-0408">Iron</keyword>
<keyword evidence="8 12" id="KW-0798">TonB box</keyword>
<name>A0A9X1DE28_9SPHN</name>
<sequence>MRLWIESVSVAALAALLAVPAIAQDAAPPSGDAAGADAGLADIVVTAQRRSENLQKAALSIVAMSGDTLSARGVNNIDALARQTAGVEIQPSGGPYTTFTVRSVSNLSGNAFSDPSIAVNINGVYLATPTTFRGLFYDLDRVEVLKGPQGTLYGRNATGGAINLIAARPKFTFGGTMGMTAGNYGHVDFNAALNLPLSQTVAIRIAGQHAEHGGYMSLGTNDELLDAVRGSLLIQPSADLSILLWGDFAHEGGKGPGATLRKACSALGRAGTSCFVADPWTDVGDLPSFYTSAGIAVQTRNPYLDNDYYGAGLNVDWTTAIGTVSLVGGYRKADVRYNSTATSWQILENQHPEQKSLELRLASPDNSRLGYVLGAYYLDTEMHARANGESATGRNYSDQFTNLSGWTGALFTQLSFGLTDSLRLVGGARYTYEKKNSNSNRYRLSVVGPDPVIPPGPTGPVLNSIIGSREWNRVNWKAGFELDAGPRSLIYANASTGFKAGGFYYGPPGFTTYEPEEVTSYVVGSKNRFLDNRLQFNVELFYLDYANQQVSFVKLINGSSTLVTENAAKSHAYGVDLDSQFLVTPTTRLSLQAQYLRSKYDDFTYLTLGAPPAARTSCIVSAGSPPNSAVNCSGQTTLRSPKWTLVGNVEQTVPLANGSRLSGEVNVRYESDYQTDVSYLPEALANATARVNLSLGYDTANDVFSVRAYVDNLTDMTSITATTMSTSYPVNQAFGVRLLPPRTYGLRVQVKF</sequence>
<evidence type="ECO:0000256" key="3">
    <source>
        <dbReference type="ARBA" id="ARBA00022452"/>
    </source>
</evidence>
<dbReference type="EMBL" id="JAHGAW010000010">
    <property type="protein sequence ID" value="MBT2188288.1"/>
    <property type="molecule type" value="Genomic_DNA"/>
</dbReference>
<evidence type="ECO:0000256" key="8">
    <source>
        <dbReference type="ARBA" id="ARBA00023077"/>
    </source>
</evidence>
<dbReference type="InterPro" id="IPR012910">
    <property type="entry name" value="Plug_dom"/>
</dbReference>
<keyword evidence="2 11" id="KW-0813">Transport</keyword>
<evidence type="ECO:0000256" key="12">
    <source>
        <dbReference type="RuleBase" id="RU003357"/>
    </source>
</evidence>
<keyword evidence="17" id="KW-1185">Reference proteome</keyword>
<dbReference type="InterPro" id="IPR039426">
    <property type="entry name" value="TonB-dep_rcpt-like"/>
</dbReference>
<evidence type="ECO:0000256" key="6">
    <source>
        <dbReference type="ARBA" id="ARBA00023004"/>
    </source>
</evidence>
<evidence type="ECO:0000256" key="9">
    <source>
        <dbReference type="ARBA" id="ARBA00023136"/>
    </source>
</evidence>
<dbReference type="Pfam" id="PF00593">
    <property type="entry name" value="TonB_dep_Rec_b-barrel"/>
    <property type="match status" value="1"/>
</dbReference>
<evidence type="ECO:0000256" key="13">
    <source>
        <dbReference type="SAM" id="SignalP"/>
    </source>
</evidence>
<feature type="domain" description="TonB-dependent receptor plug" evidence="15">
    <location>
        <begin position="55"/>
        <end position="161"/>
    </location>
</feature>
<dbReference type="AlphaFoldDB" id="A0A9X1DE28"/>
<evidence type="ECO:0000256" key="11">
    <source>
        <dbReference type="PROSITE-ProRule" id="PRU01360"/>
    </source>
</evidence>
<comment type="subcellular location">
    <subcellularLocation>
        <location evidence="1 11">Cell outer membrane</location>
        <topology evidence="1 11">Multi-pass membrane protein</topology>
    </subcellularLocation>
</comment>
<keyword evidence="4" id="KW-0410">Iron transport</keyword>
<dbReference type="Proteomes" id="UP001138757">
    <property type="component" value="Unassembled WGS sequence"/>
</dbReference>
<evidence type="ECO:0000313" key="16">
    <source>
        <dbReference type="EMBL" id="MBT2188288.1"/>
    </source>
</evidence>
<dbReference type="RefSeq" id="WP_214624546.1">
    <property type="nucleotide sequence ID" value="NZ_JAHGAW010000010.1"/>
</dbReference>
<dbReference type="PANTHER" id="PTHR32552">
    <property type="entry name" value="FERRICHROME IRON RECEPTOR-RELATED"/>
    <property type="match status" value="1"/>
</dbReference>
<gene>
    <name evidence="16" type="ORF">KK488_15130</name>
</gene>
<evidence type="ECO:0000313" key="17">
    <source>
        <dbReference type="Proteomes" id="UP001138757"/>
    </source>
</evidence>
<comment type="caution">
    <text evidence="16">The sequence shown here is derived from an EMBL/GenBank/DDBJ whole genome shotgun (WGS) entry which is preliminary data.</text>
</comment>
<organism evidence="16 17">
    <name type="scientific">Sphingobium nicotianae</name>
    <dbReference type="NCBI Taxonomy" id="2782607"/>
    <lineage>
        <taxon>Bacteria</taxon>
        <taxon>Pseudomonadati</taxon>
        <taxon>Pseudomonadota</taxon>
        <taxon>Alphaproteobacteria</taxon>
        <taxon>Sphingomonadales</taxon>
        <taxon>Sphingomonadaceae</taxon>
        <taxon>Sphingobium</taxon>
    </lineage>
</organism>
<dbReference type="PANTHER" id="PTHR32552:SF81">
    <property type="entry name" value="TONB-DEPENDENT OUTER MEMBRANE RECEPTOR"/>
    <property type="match status" value="1"/>
</dbReference>
<keyword evidence="7" id="KW-0406">Ion transport</keyword>
<dbReference type="InterPro" id="IPR000531">
    <property type="entry name" value="Beta-barrel_TonB"/>
</dbReference>
<dbReference type="GO" id="GO:0009279">
    <property type="term" value="C:cell outer membrane"/>
    <property type="evidence" value="ECO:0007669"/>
    <property type="project" value="UniProtKB-SubCell"/>
</dbReference>
<keyword evidence="16" id="KW-0675">Receptor</keyword>
<keyword evidence="9 11" id="KW-0472">Membrane</keyword>
<evidence type="ECO:0000256" key="7">
    <source>
        <dbReference type="ARBA" id="ARBA00023065"/>
    </source>
</evidence>
<dbReference type="InterPro" id="IPR036942">
    <property type="entry name" value="Beta-barrel_TonB_sf"/>
</dbReference>
<feature type="chain" id="PRO_5040813085" evidence="13">
    <location>
        <begin position="24"/>
        <end position="752"/>
    </location>
</feature>
<evidence type="ECO:0000256" key="10">
    <source>
        <dbReference type="ARBA" id="ARBA00023237"/>
    </source>
</evidence>
<accession>A0A9X1DE28</accession>
<evidence type="ECO:0000256" key="2">
    <source>
        <dbReference type="ARBA" id="ARBA00022448"/>
    </source>
</evidence>
<dbReference type="PROSITE" id="PS52016">
    <property type="entry name" value="TONB_DEPENDENT_REC_3"/>
    <property type="match status" value="1"/>
</dbReference>
<comment type="similarity">
    <text evidence="11 12">Belongs to the TonB-dependent receptor family.</text>
</comment>
<dbReference type="Pfam" id="PF07715">
    <property type="entry name" value="Plug"/>
    <property type="match status" value="1"/>
</dbReference>
<feature type="signal peptide" evidence="13">
    <location>
        <begin position="1"/>
        <end position="23"/>
    </location>
</feature>
<keyword evidence="13" id="KW-0732">Signal</keyword>
<keyword evidence="3 11" id="KW-1134">Transmembrane beta strand</keyword>
<evidence type="ECO:0000259" key="15">
    <source>
        <dbReference type="Pfam" id="PF07715"/>
    </source>
</evidence>
<proteinExistence type="inferred from homology"/>
<reference evidence="16" key="1">
    <citation type="submission" date="2021-05" db="EMBL/GenBank/DDBJ databases">
        <title>Genome of Sphingobium sp. strain.</title>
        <authorList>
            <person name="Fan R."/>
        </authorList>
    </citation>
    <scope>NUCLEOTIDE SEQUENCE</scope>
    <source>
        <strain evidence="16">H33</strain>
    </source>
</reference>
<evidence type="ECO:0000256" key="5">
    <source>
        <dbReference type="ARBA" id="ARBA00022692"/>
    </source>
</evidence>
<keyword evidence="5 11" id="KW-0812">Transmembrane</keyword>
<feature type="domain" description="TonB-dependent receptor-like beta-barrel" evidence="14">
    <location>
        <begin position="282"/>
        <end position="713"/>
    </location>
</feature>
<protein>
    <submittedName>
        <fullName evidence="16">TonB-dependent receptor</fullName>
    </submittedName>
</protein>
<keyword evidence="10 11" id="KW-0998">Cell outer membrane</keyword>
<evidence type="ECO:0000256" key="4">
    <source>
        <dbReference type="ARBA" id="ARBA00022496"/>
    </source>
</evidence>
<evidence type="ECO:0000259" key="14">
    <source>
        <dbReference type="Pfam" id="PF00593"/>
    </source>
</evidence>
<dbReference type="Gene3D" id="2.40.170.20">
    <property type="entry name" value="TonB-dependent receptor, beta-barrel domain"/>
    <property type="match status" value="1"/>
</dbReference>
<evidence type="ECO:0000256" key="1">
    <source>
        <dbReference type="ARBA" id="ARBA00004571"/>
    </source>
</evidence>